<dbReference type="AlphaFoldDB" id="A0A0N8KQD4"/>
<feature type="non-terminal residue" evidence="2">
    <location>
        <position position="278"/>
    </location>
</feature>
<keyword evidence="1" id="KW-0472">Membrane</keyword>
<protein>
    <submittedName>
        <fullName evidence="2">Uncharacterized protein</fullName>
    </submittedName>
</protein>
<evidence type="ECO:0000256" key="1">
    <source>
        <dbReference type="SAM" id="Phobius"/>
    </source>
</evidence>
<dbReference type="Proteomes" id="UP000050360">
    <property type="component" value="Unassembled WGS sequence"/>
</dbReference>
<dbReference type="EMBL" id="LKCM01000295">
    <property type="protein sequence ID" value="KPQ41826.1"/>
    <property type="molecule type" value="Genomic_DNA"/>
</dbReference>
<reference evidence="2 3" key="1">
    <citation type="submission" date="2015-09" db="EMBL/GenBank/DDBJ databases">
        <title>A metagenomics-based metabolic model of nitrate-dependent anaerobic oxidation of methane by Methanoperedens-like archaea.</title>
        <authorList>
            <person name="Arshad A."/>
            <person name="Speth D.R."/>
            <person name="De Graaf R.M."/>
            <person name="Op Den Camp H.J."/>
            <person name="Jetten M.S."/>
            <person name="Welte C.U."/>
        </authorList>
    </citation>
    <scope>NUCLEOTIDE SEQUENCE [LARGE SCALE GENOMIC DNA]</scope>
</reference>
<comment type="caution">
    <text evidence="2">The sequence shown here is derived from an EMBL/GenBank/DDBJ whole genome shotgun (WGS) entry which is preliminary data.</text>
</comment>
<organism evidence="2 3">
    <name type="scientific">Candidatus Methanoperedens nitratireducens</name>
    <dbReference type="NCBI Taxonomy" id="1392998"/>
    <lineage>
        <taxon>Archaea</taxon>
        <taxon>Methanobacteriati</taxon>
        <taxon>Methanobacteriota</taxon>
        <taxon>Stenosarchaea group</taxon>
        <taxon>Methanomicrobia</taxon>
        <taxon>Methanosarcinales</taxon>
        <taxon>ANME-2 cluster</taxon>
        <taxon>Candidatus Methanoperedentaceae</taxon>
        <taxon>Candidatus Methanoperedens</taxon>
    </lineage>
</organism>
<evidence type="ECO:0000313" key="3">
    <source>
        <dbReference type="Proteomes" id="UP000050360"/>
    </source>
</evidence>
<sequence length="278" mass="30862">MKNKMMTGAIIAVVMLSAAVLFWYFSPSNVSISSLEEPKELVIEQLSFLTINLQNNASEDVNVTINVKNAFVDEKGMSLKGSIFWVEDNSSWLQINATEKPQKEVRLKPGSNRIDAQIGYQLAGTQTVEVDVYQLGKLADSRTIELNVLKPTIEVLLEKYESRNGTNEIHSVYGYLQLRGKGYAPGVAVNISVIDEVTNATVKTVTRGYSLHSEEDIPYSSQPLVIWQNRIFTYDPVTGAKIDTQTDTYSPIVVIELAEGESSTEKYARSPVVVKGKM</sequence>
<name>A0A0N8KQD4_9EURY</name>
<keyword evidence="1" id="KW-0812">Transmembrane</keyword>
<keyword evidence="1" id="KW-1133">Transmembrane helix</keyword>
<proteinExistence type="predicted"/>
<feature type="transmembrane region" description="Helical" evidence="1">
    <location>
        <begin position="7"/>
        <end position="25"/>
    </location>
</feature>
<gene>
    <name evidence="2" type="ORF">MPEBLZ_03612</name>
</gene>
<accession>A0A0N8KQD4</accession>
<evidence type="ECO:0000313" key="2">
    <source>
        <dbReference type="EMBL" id="KPQ41826.1"/>
    </source>
</evidence>